<evidence type="ECO:0000313" key="13">
    <source>
        <dbReference type="EMBL" id="CAI9103304.1"/>
    </source>
</evidence>
<keyword evidence="7 11" id="KW-0175">Coiled coil</keyword>
<dbReference type="Pfam" id="PF00079">
    <property type="entry name" value="Serpin"/>
    <property type="match status" value="1"/>
</dbReference>
<dbReference type="InterPro" id="IPR023796">
    <property type="entry name" value="Serpin_dom"/>
</dbReference>
<dbReference type="InterPro" id="IPR036186">
    <property type="entry name" value="Serpin_sf"/>
</dbReference>
<dbReference type="InterPro" id="IPR005549">
    <property type="entry name" value="Kinetochore_Nuf2_N"/>
</dbReference>
<comment type="similarity">
    <text evidence="2">Belongs to the NUF2 family.</text>
</comment>
<gene>
    <name evidence="13" type="ORF">OLC1_LOCUS12504</name>
</gene>
<evidence type="ECO:0000256" key="6">
    <source>
        <dbReference type="ARBA" id="ARBA00022776"/>
    </source>
</evidence>
<evidence type="ECO:0000256" key="11">
    <source>
        <dbReference type="SAM" id="Coils"/>
    </source>
</evidence>
<dbReference type="AlphaFoldDB" id="A0AAV1D622"/>
<dbReference type="InterPro" id="IPR000215">
    <property type="entry name" value="Serpin_fam"/>
</dbReference>
<reference evidence="13" key="1">
    <citation type="submission" date="2023-03" db="EMBL/GenBank/DDBJ databases">
        <authorList>
            <person name="Julca I."/>
        </authorList>
    </citation>
    <scope>NUCLEOTIDE SEQUENCE</scope>
</reference>
<keyword evidence="14" id="KW-1185">Reference proteome</keyword>
<accession>A0AAV1D622</accession>
<feature type="coiled-coil region" evidence="11">
    <location>
        <begin position="141"/>
        <end position="266"/>
    </location>
</feature>
<evidence type="ECO:0000256" key="4">
    <source>
        <dbReference type="ARBA" id="ARBA00022454"/>
    </source>
</evidence>
<dbReference type="CDD" id="cd02043">
    <property type="entry name" value="serpinP_plants"/>
    <property type="match status" value="1"/>
</dbReference>
<dbReference type="Proteomes" id="UP001161247">
    <property type="component" value="Chromosome 4"/>
</dbReference>
<dbReference type="PROSITE" id="PS00284">
    <property type="entry name" value="SERPIN"/>
    <property type="match status" value="1"/>
</dbReference>
<keyword evidence="4" id="KW-0158">Chromosome</keyword>
<dbReference type="InterPro" id="IPR023795">
    <property type="entry name" value="Serpin_CS"/>
</dbReference>
<evidence type="ECO:0000256" key="1">
    <source>
        <dbReference type="ARBA" id="ARBA00004584"/>
    </source>
</evidence>
<sequence>MSRYDYPRLPRHEMLGILSEFQIGNVSDSDLLKPTFDFVTNLYSALLLHIGILSEDHDQLDFEALERLENPDHHVESVRVMNLFDKIRELLAVLECPLKFTLKDLIKPEPDRTEIFLSAVLNFCLHREGKMNLFRPVVDELTLLEEKKQELEETLSKLNEEIEEHNQLRESEIPFVQELDAKVKELRQTIQSLNNHQMSLKVNMRKTKEKVKEMDEKIQNAEFALIQSVQENGSLHSKIVQSPDKLQRALDEKKSVKAEAKNAERAAMQAFHDKSALLELYTKASMKLSKQLAQMKAKQDQVNSAKTIEKDLKLLKANMSDQDVLNKSLEAKLIELQTKADQLDELKKQLEYERVQNREQVNKELENVKLEVETRRSGLQARQKQVEAMVMEADTINTKIQAVKESGAAKMQEMHHLCESITEKVNFCSFMPTQMLLMLPGMRMVLGNLQAEKWDDEWWWWWEGGGGGGGGDGDGDNERGRGGNILILFSQRLEPGQIAETKKHKKKRRRLVRSISRFWFGGRKSTSRSLIDMDSPREQDAPVGLKRKRDAPCKLVENNKQNDVAVTLAKPIILANIEDEANLVFSPLSLQIALGLIAAGSKGSTRDQLLSFLKFDSIDELNALSSLFVTTVLADGSPSGGPILSCANAFWIDQSLSFKSQFKDVIHDVYKAHSSQVDFQNKSDEVVAEVNAWAEKETNGGWQHPFFPPMTRDHKFYLLNGSTVKAPFMSSMKLQYISAYDGFQVLRLPYKQGNDRHRSFSMYLYLPDAKDGLRALVEKFSSQPGFFKNHVPRTMKVVCSFLVPKFKISFEFEASKILKSLGLVSPFTIHDGGLTNMVDSPIGDDLVSQGMFQKSFIEVNETGTEAAAVCSATVGGGMPVRTFNFVADHPFLYLIREAVTGVVLFMGTVLNPTLS</sequence>
<dbReference type="Gene3D" id="3.30.497.10">
    <property type="entry name" value="Antithrombin, subunit I, domain 2"/>
    <property type="match status" value="1"/>
</dbReference>
<keyword evidence="9" id="KW-0137">Centromere</keyword>
<evidence type="ECO:0000313" key="14">
    <source>
        <dbReference type="Proteomes" id="UP001161247"/>
    </source>
</evidence>
<dbReference type="Gene3D" id="1.10.418.60">
    <property type="entry name" value="Ncd80 complex, Nuf2 subunit"/>
    <property type="match status" value="1"/>
</dbReference>
<feature type="domain" description="Serpin" evidence="12">
    <location>
        <begin position="566"/>
        <end position="912"/>
    </location>
</feature>
<dbReference type="Pfam" id="PF03800">
    <property type="entry name" value="Nuf2"/>
    <property type="match status" value="1"/>
</dbReference>
<dbReference type="InterPro" id="IPR042178">
    <property type="entry name" value="Serpin_sf_1"/>
</dbReference>
<evidence type="ECO:0000256" key="3">
    <source>
        <dbReference type="ARBA" id="ARBA00009500"/>
    </source>
</evidence>
<dbReference type="GO" id="GO:0031262">
    <property type="term" value="C:Ndc80 complex"/>
    <property type="evidence" value="ECO:0007669"/>
    <property type="project" value="InterPro"/>
</dbReference>
<dbReference type="GO" id="GO:0004867">
    <property type="term" value="F:serine-type endopeptidase inhibitor activity"/>
    <property type="evidence" value="ECO:0007669"/>
    <property type="project" value="InterPro"/>
</dbReference>
<evidence type="ECO:0000256" key="9">
    <source>
        <dbReference type="ARBA" id="ARBA00023328"/>
    </source>
</evidence>
<comment type="similarity">
    <text evidence="3 10">Belongs to the serpin family.</text>
</comment>
<evidence type="ECO:0000256" key="10">
    <source>
        <dbReference type="RuleBase" id="RU000411"/>
    </source>
</evidence>
<protein>
    <submittedName>
        <fullName evidence="13">OLC1v1001762C1</fullName>
    </submittedName>
</protein>
<dbReference type="EMBL" id="OX459121">
    <property type="protein sequence ID" value="CAI9103304.1"/>
    <property type="molecule type" value="Genomic_DNA"/>
</dbReference>
<keyword evidence="5" id="KW-0132">Cell division</keyword>
<keyword evidence="6" id="KW-0498">Mitosis</keyword>
<dbReference type="PANTHER" id="PTHR11461:SF211">
    <property type="entry name" value="GH10112P-RELATED"/>
    <property type="match status" value="1"/>
</dbReference>
<dbReference type="Gene3D" id="2.10.310.10">
    <property type="entry name" value="Serpins superfamily"/>
    <property type="match status" value="1"/>
</dbReference>
<dbReference type="SMART" id="SM00093">
    <property type="entry name" value="SERPIN"/>
    <property type="match status" value="1"/>
</dbReference>
<evidence type="ECO:0000256" key="2">
    <source>
        <dbReference type="ARBA" id="ARBA00005498"/>
    </source>
</evidence>
<dbReference type="PANTHER" id="PTHR11461">
    <property type="entry name" value="SERINE PROTEASE INHIBITOR, SERPIN"/>
    <property type="match status" value="1"/>
</dbReference>
<feature type="coiled-coil region" evidence="11">
    <location>
        <begin position="326"/>
        <end position="382"/>
    </location>
</feature>
<dbReference type="SUPFAM" id="SSF56574">
    <property type="entry name" value="Serpins"/>
    <property type="match status" value="1"/>
</dbReference>
<dbReference type="Gene3D" id="2.30.39.10">
    <property type="entry name" value="Alpha-1-antitrypsin, domain 1"/>
    <property type="match status" value="1"/>
</dbReference>
<evidence type="ECO:0000259" key="12">
    <source>
        <dbReference type="SMART" id="SM00093"/>
    </source>
</evidence>
<name>A0AAV1D622_OLDCO</name>
<organism evidence="13 14">
    <name type="scientific">Oldenlandia corymbosa var. corymbosa</name>
    <dbReference type="NCBI Taxonomy" id="529605"/>
    <lineage>
        <taxon>Eukaryota</taxon>
        <taxon>Viridiplantae</taxon>
        <taxon>Streptophyta</taxon>
        <taxon>Embryophyta</taxon>
        <taxon>Tracheophyta</taxon>
        <taxon>Spermatophyta</taxon>
        <taxon>Magnoliopsida</taxon>
        <taxon>eudicotyledons</taxon>
        <taxon>Gunneridae</taxon>
        <taxon>Pentapetalae</taxon>
        <taxon>asterids</taxon>
        <taxon>lamiids</taxon>
        <taxon>Gentianales</taxon>
        <taxon>Rubiaceae</taxon>
        <taxon>Rubioideae</taxon>
        <taxon>Spermacoceae</taxon>
        <taxon>Hedyotis-Oldenlandia complex</taxon>
        <taxon>Oldenlandia</taxon>
    </lineage>
</organism>
<dbReference type="Gene3D" id="6.20.40.10">
    <property type="match status" value="1"/>
</dbReference>
<dbReference type="InterPro" id="IPR038275">
    <property type="entry name" value="Nuf2_N_sf"/>
</dbReference>
<evidence type="ECO:0000256" key="7">
    <source>
        <dbReference type="ARBA" id="ARBA00023054"/>
    </source>
</evidence>
<evidence type="ECO:0000256" key="5">
    <source>
        <dbReference type="ARBA" id="ARBA00022618"/>
    </source>
</evidence>
<dbReference type="GO" id="GO:0005615">
    <property type="term" value="C:extracellular space"/>
    <property type="evidence" value="ECO:0007669"/>
    <property type="project" value="InterPro"/>
</dbReference>
<dbReference type="InterPro" id="IPR042185">
    <property type="entry name" value="Serpin_sf_2"/>
</dbReference>
<comment type="subcellular location">
    <subcellularLocation>
        <location evidence="1">Chromosome</location>
        <location evidence="1">Centromere</location>
    </subcellularLocation>
</comment>
<evidence type="ECO:0000256" key="8">
    <source>
        <dbReference type="ARBA" id="ARBA00023306"/>
    </source>
</evidence>
<keyword evidence="8" id="KW-0131">Cell cycle</keyword>
<dbReference type="GO" id="GO:0051301">
    <property type="term" value="P:cell division"/>
    <property type="evidence" value="ECO:0007669"/>
    <property type="project" value="UniProtKB-KW"/>
</dbReference>
<proteinExistence type="inferred from homology"/>